<dbReference type="SUPFAM" id="SSF52540">
    <property type="entry name" value="P-loop containing nucleoside triphosphate hydrolases"/>
    <property type="match status" value="1"/>
</dbReference>
<dbReference type="InterPro" id="IPR001752">
    <property type="entry name" value="Kinesin_motor_dom"/>
</dbReference>
<feature type="coiled-coil region" evidence="15">
    <location>
        <begin position="332"/>
        <end position="373"/>
    </location>
</feature>
<dbReference type="InterPro" id="IPR027640">
    <property type="entry name" value="Kinesin-like_fam"/>
</dbReference>
<dbReference type="GO" id="GO:0005789">
    <property type="term" value="C:endoplasmic reticulum membrane"/>
    <property type="evidence" value="ECO:0007669"/>
    <property type="project" value="UniProtKB-SubCell"/>
</dbReference>
<evidence type="ECO:0000256" key="4">
    <source>
        <dbReference type="ARBA" id="ARBA00022692"/>
    </source>
</evidence>
<evidence type="ECO:0000256" key="11">
    <source>
        <dbReference type="ARBA" id="ARBA00023136"/>
    </source>
</evidence>
<dbReference type="GO" id="GO:0008017">
    <property type="term" value="F:microtubule binding"/>
    <property type="evidence" value="ECO:0007669"/>
    <property type="project" value="InterPro"/>
</dbReference>
<keyword evidence="5" id="KW-0493">Microtubule</keyword>
<feature type="transmembrane region" description="Helical" evidence="17">
    <location>
        <begin position="1766"/>
        <end position="1786"/>
    </location>
</feature>
<evidence type="ECO:0000256" key="6">
    <source>
        <dbReference type="ARBA" id="ARBA00022741"/>
    </source>
</evidence>
<keyword evidence="9 17" id="KW-1133">Transmembrane helix</keyword>
<evidence type="ECO:0000256" key="14">
    <source>
        <dbReference type="PROSITE-ProRule" id="PRU00283"/>
    </source>
</evidence>
<keyword evidence="13" id="KW-0206">Cytoskeleton</keyword>
<feature type="region of interest" description="Disordered" evidence="16">
    <location>
        <begin position="968"/>
        <end position="1013"/>
    </location>
</feature>
<dbReference type="Gene3D" id="6.10.250.1590">
    <property type="match status" value="1"/>
</dbReference>
<evidence type="ECO:0000256" key="12">
    <source>
        <dbReference type="ARBA" id="ARBA00023175"/>
    </source>
</evidence>
<keyword evidence="8 14" id="KW-0067">ATP-binding</keyword>
<feature type="coiled-coil region" evidence="15">
    <location>
        <begin position="737"/>
        <end position="795"/>
    </location>
</feature>
<dbReference type="InterPro" id="IPR027417">
    <property type="entry name" value="P-loop_NTPase"/>
</dbReference>
<dbReference type="PANTHER" id="PTHR47968">
    <property type="entry name" value="CENTROMERE PROTEIN E"/>
    <property type="match status" value="1"/>
</dbReference>
<feature type="transmembrane region" description="Helical" evidence="17">
    <location>
        <begin position="1792"/>
        <end position="1811"/>
    </location>
</feature>
<dbReference type="InterPro" id="IPR019821">
    <property type="entry name" value="Kinesin_motor_CS"/>
</dbReference>
<dbReference type="PANTHER" id="PTHR47968:SF36">
    <property type="entry name" value="KINESIN HEAVY CHAIN ISOFORM X1"/>
    <property type="match status" value="1"/>
</dbReference>
<feature type="transmembrane region" description="Helical" evidence="17">
    <location>
        <begin position="1496"/>
        <end position="1519"/>
    </location>
</feature>
<feature type="coiled-coil region" evidence="15">
    <location>
        <begin position="1084"/>
        <end position="1128"/>
    </location>
</feature>
<evidence type="ECO:0000256" key="16">
    <source>
        <dbReference type="SAM" id="MobiDB-lite"/>
    </source>
</evidence>
<feature type="coiled-coil region" evidence="15">
    <location>
        <begin position="832"/>
        <end position="894"/>
    </location>
</feature>
<dbReference type="FunFam" id="3.40.850.10:FF:000009">
    <property type="entry name" value="Kinesin-like protein"/>
    <property type="match status" value="1"/>
</dbReference>
<feature type="compositionally biased region" description="Low complexity" evidence="16">
    <location>
        <begin position="968"/>
        <end position="979"/>
    </location>
</feature>
<dbReference type="CDD" id="cd01369">
    <property type="entry name" value="KISc_KHC_KIF5"/>
    <property type="match status" value="1"/>
</dbReference>
<dbReference type="STRING" id="52904.ENSSMAP00000020604"/>
<evidence type="ECO:0000256" key="10">
    <source>
        <dbReference type="ARBA" id="ARBA00023054"/>
    </source>
</evidence>
<evidence type="ECO:0000313" key="19">
    <source>
        <dbReference type="EMBL" id="AWP02561.1"/>
    </source>
</evidence>
<feature type="coiled-coil region" evidence="15">
    <location>
        <begin position="1236"/>
        <end position="1331"/>
    </location>
</feature>
<dbReference type="InterPro" id="IPR004299">
    <property type="entry name" value="MBOAT_fam"/>
</dbReference>
<dbReference type="PRINTS" id="PR00380">
    <property type="entry name" value="KINESINHEAVY"/>
</dbReference>
<dbReference type="PROSITE" id="PS00411">
    <property type="entry name" value="KINESIN_MOTOR_1"/>
    <property type="match status" value="1"/>
</dbReference>
<feature type="transmembrane region" description="Helical" evidence="17">
    <location>
        <begin position="1642"/>
        <end position="1663"/>
    </location>
</feature>
<dbReference type="GO" id="GO:0005524">
    <property type="term" value="F:ATP binding"/>
    <property type="evidence" value="ECO:0007669"/>
    <property type="project" value="UniProtKB-UniRule"/>
</dbReference>
<feature type="coiled-coil region" evidence="15">
    <location>
        <begin position="416"/>
        <end position="517"/>
    </location>
</feature>
<dbReference type="InterPro" id="IPR036961">
    <property type="entry name" value="Kinesin_motor_dom_sf"/>
</dbReference>
<feature type="coiled-coil region" evidence="15">
    <location>
        <begin position="649"/>
        <end position="683"/>
    </location>
</feature>
<dbReference type="Gene3D" id="3.40.850.10">
    <property type="entry name" value="Kinesin motor domain"/>
    <property type="match status" value="1"/>
</dbReference>
<feature type="transmembrane region" description="Helical" evidence="17">
    <location>
        <begin position="1463"/>
        <end position="1484"/>
    </location>
</feature>
<dbReference type="GO" id="GO:0005874">
    <property type="term" value="C:microtubule"/>
    <property type="evidence" value="ECO:0007669"/>
    <property type="project" value="UniProtKB-KW"/>
</dbReference>
<dbReference type="SMART" id="SM00129">
    <property type="entry name" value="KISc"/>
    <property type="match status" value="1"/>
</dbReference>
<dbReference type="CDD" id="cd23649">
    <property type="entry name" value="Khc_CBD_cc"/>
    <property type="match status" value="1"/>
</dbReference>
<sequence>MADANAECNIRVLCRFRPLNKSEIIRGDKFIPIFPGEDTVILGGKSYVFDQVFPTNTSQEQVYNACAKQIVRDVLGGYNGTIFAYGQTSSGKTHTMEGNLHDPQGMGIIPRIAEDIFEHIFAMDENLEFHIKVSYFEIYMDKIRDLLDVTKNNLSVHEDKYRVPYVKGCTERFVTSPEEVMDVIDQGKANRHVAVTNMNEHSSRSHSIFLINIKQEHVETEQKLIGKLYLVDLAGSEKVSKTGAEGAVLDEAKNINKSLSALGNVISALAEGTKSHVPYRDSKMTRILQDSLGGNCRTTMFICCSPSSYNDAETKSTLMFGQRAKTIRNTVSVNLELTAEQWKKKYEKEKEKNRSMKETIQRLEAELNRWRDGENVLGQLGEESKDVPPVAPESEEPILDICSPCSPCSIASSIVVHISEEERQKYEEEIRRLYKQLDDKDDEINHQSQMVEKLKEQMLDQEELLASSRGDSEKVQSELGRLQTENESAKVEVKEVLQALEELAVNYDQKSLEVEEKSMQNKLLAEELTKKMGHLMALEAELSRIQEVSSHQRKRIAEILNGLMRDLSEFSTIVGNKDIKLPMEITGVIEEEFTVARLYISKLKSEVKSMVKRCRHLENLQMECHRKMEETGRELSSCHLLISQHGAKIRSLTEYMQNMELKKRQLEDSYDSLSEELAKLQAQESMSQMTRGEDQTSVQACCDIKRVLEQQMETHREAHCKQLGHLRDEINEKQKIIDDLTDCNQQQELELEQLHDDFERLRRQEHHKSRQLEELTFLHERHEQSKQDLKGLEETVAHELHTLHNLRKLFVQDLTTRVRKSAGMQADDTGGYVTQRQKISFLENNLDQLTKVHKQLVRDNADLRCELPKLEKRLRSTAERVKALEGALKEAKEGAMKDRCRYQQEVERIKDVMRVRNPFRRPHAAQIAKPVRPGHYPSCSPTNPFFIRGYSDPPVAFNNAVFHNSNNQQAAASAAPAAPKCEPRLPEANSNQNSPVKHHDSRNNDSGNTTDINDNRAFQISFSIQWYAEADKKLKTMFWRKSRNPQEFEGDKTPLQENCNEGHKRLFHKLCSVSAHTDAIKQKNGVLDAQIEEFNQELEKYQNLQQEYKEVKAERQTASDLNKCLEKQVSFLRDKLESQIALQKKKKLAEEDARILTITNFQRREKTVWLNSKLHHQGALEDEYKSLKMKNKALNQENYVLWNKAQDMLHKIARQNHLQKALKRQKEDNRAVRHRHTNLQGQIQDLTRKLKNGEKIRVQYVALQTERRVKTEDNSKLQCRIQELKEQCGDAEPRLDKYQLANETDAINNENTTLTQDLEELQNKVVHEKALSDDCDKLSQPEECAASQNVVLHRQNRRHSEELRKAEVGSHDNVQEDELRQWQKHKQKMKVKVLEQVQDQLSDILDRALTESIQPFTHTQRTMNGKMTKKSSVRSEKMDDGKVFTDRPSLLDELFEISHIRTIYHMFIAVLLIFCLSTLAVDYIDQGRLVLEFDLLFFAFGNLGTVIQAWLVMFVYTLFVPYYTLVFWGSLYHTFPSKLGLSLGTGLILSSIQTCVLGLYPIYVVVDNQLPPASRFIVILEQIRFLMKSYSYIRETAPVVMKDTPKEGESPTLPTFSSYLYFLFCPTLIYRESYPRNTHIRWKYVGSTLGMILGCLFYGYFILVRLCVPVFRPETKQPFTTRTMVLAVFHSILPGIMLLLLCFFAFLHCWLNLFGELLRFADRIFYKDWWNSTSFANYYRTWNVVVHDWLYYYGYRDFLWLSKRKFRAAAMLSVFIVSAVVHEYALTMGLGFFYPVMFCLFAVFGVVFNFTMNDKRQSPVFNIIMWACLFLGQGVQVCLYSQEWYAQIHCPRKELLGAGDASVLVLQLPEMKLPCSWTGGMKMMTITMDYA</sequence>
<keyword evidence="11 17" id="KW-0472">Membrane</keyword>
<evidence type="ECO:0000256" key="17">
    <source>
        <dbReference type="SAM" id="Phobius"/>
    </source>
</evidence>
<gene>
    <name evidence="19" type="ORF">SMAX5B_005218</name>
</gene>
<evidence type="ECO:0000313" key="20">
    <source>
        <dbReference type="Proteomes" id="UP000246464"/>
    </source>
</evidence>
<keyword evidence="6 14" id="KW-0547">Nucleotide-binding</keyword>
<name>A0A2U9BF61_SCOMX</name>
<comment type="subcellular location">
    <subcellularLocation>
        <location evidence="1">Cytoplasm</location>
        <location evidence="1">Cytoskeleton</location>
    </subcellularLocation>
    <subcellularLocation>
        <location evidence="2">Endoplasmic reticulum membrane</location>
        <topology evidence="2">Multi-pass membrane protein</topology>
    </subcellularLocation>
</comment>
<feature type="transmembrane region" description="Helical" evidence="17">
    <location>
        <begin position="1683"/>
        <end position="1711"/>
    </location>
</feature>
<organism evidence="19 20">
    <name type="scientific">Scophthalmus maximus</name>
    <name type="common">Turbot</name>
    <name type="synonym">Psetta maxima</name>
    <dbReference type="NCBI Taxonomy" id="52904"/>
    <lineage>
        <taxon>Eukaryota</taxon>
        <taxon>Metazoa</taxon>
        <taxon>Chordata</taxon>
        <taxon>Craniata</taxon>
        <taxon>Vertebrata</taxon>
        <taxon>Euteleostomi</taxon>
        <taxon>Actinopterygii</taxon>
        <taxon>Neopterygii</taxon>
        <taxon>Teleostei</taxon>
        <taxon>Neoteleostei</taxon>
        <taxon>Acanthomorphata</taxon>
        <taxon>Carangaria</taxon>
        <taxon>Pleuronectiformes</taxon>
        <taxon>Pleuronectoidei</taxon>
        <taxon>Scophthalmidae</taxon>
        <taxon>Scophthalmus</taxon>
    </lineage>
</organism>
<keyword evidence="7" id="KW-0256">Endoplasmic reticulum</keyword>
<evidence type="ECO:0000256" key="2">
    <source>
        <dbReference type="ARBA" id="ARBA00004477"/>
    </source>
</evidence>
<protein>
    <submittedName>
        <fullName evidence="19">Kinesin-like protein isoform 2</fullName>
    </submittedName>
</protein>
<evidence type="ECO:0000256" key="15">
    <source>
        <dbReference type="SAM" id="Coils"/>
    </source>
</evidence>
<dbReference type="PROSITE" id="PS50067">
    <property type="entry name" value="KINESIN_MOTOR_2"/>
    <property type="match status" value="1"/>
</dbReference>
<evidence type="ECO:0000259" key="18">
    <source>
        <dbReference type="PROSITE" id="PS50067"/>
    </source>
</evidence>
<keyword evidence="12 14" id="KW-0505">Motor protein</keyword>
<dbReference type="GO" id="GO:0007018">
    <property type="term" value="P:microtubule-based movement"/>
    <property type="evidence" value="ECO:0007669"/>
    <property type="project" value="InterPro"/>
</dbReference>
<dbReference type="InterPro" id="IPR059182">
    <property type="entry name" value="Khc_C"/>
</dbReference>
<keyword evidence="4 17" id="KW-0812">Transmembrane</keyword>
<proteinExistence type="inferred from homology"/>
<keyword evidence="20" id="KW-1185">Reference proteome</keyword>
<feature type="domain" description="Kinesin motor" evidence="18">
    <location>
        <begin position="9"/>
        <end position="327"/>
    </location>
</feature>
<feature type="transmembrane region" description="Helical" evidence="17">
    <location>
        <begin position="1823"/>
        <end position="1842"/>
    </location>
</feature>
<keyword evidence="10 15" id="KW-0175">Coiled coil</keyword>
<evidence type="ECO:0000256" key="5">
    <source>
        <dbReference type="ARBA" id="ARBA00022701"/>
    </source>
</evidence>
<feature type="compositionally biased region" description="Polar residues" evidence="16">
    <location>
        <begin position="1004"/>
        <end position="1013"/>
    </location>
</feature>
<dbReference type="EMBL" id="CP026248">
    <property type="protein sequence ID" value="AWP02561.1"/>
    <property type="molecule type" value="Genomic_DNA"/>
</dbReference>
<dbReference type="Proteomes" id="UP000246464">
    <property type="component" value="Chromosome 6"/>
</dbReference>
<feature type="binding site" evidence="14">
    <location>
        <begin position="86"/>
        <end position="93"/>
    </location>
    <ligand>
        <name>ATP</name>
        <dbReference type="ChEBI" id="CHEBI:30616"/>
    </ligand>
</feature>
<evidence type="ECO:0000256" key="1">
    <source>
        <dbReference type="ARBA" id="ARBA00004245"/>
    </source>
</evidence>
<reference evidence="19 20" key="1">
    <citation type="submission" date="2017-12" db="EMBL/GenBank/DDBJ databases">
        <title>Integrating genomic resources of turbot (Scophthalmus maximus) in depth evaluation of genetic and physical mapping variation across individuals.</title>
        <authorList>
            <person name="Martinez P."/>
        </authorList>
    </citation>
    <scope>NUCLEOTIDE SEQUENCE [LARGE SCALE GENOMIC DNA]</scope>
</reference>
<evidence type="ECO:0000256" key="9">
    <source>
        <dbReference type="ARBA" id="ARBA00022989"/>
    </source>
</evidence>
<accession>A0A2U9BF61</accession>
<comment type="similarity">
    <text evidence="14">Belongs to the TRAFAC class myosin-kinesin ATPase superfamily. Kinesin family.</text>
</comment>
<evidence type="ECO:0000256" key="3">
    <source>
        <dbReference type="ARBA" id="ARBA00022490"/>
    </source>
</evidence>
<dbReference type="Pfam" id="PF03062">
    <property type="entry name" value="MBOAT"/>
    <property type="match status" value="1"/>
</dbReference>
<evidence type="ECO:0000256" key="7">
    <source>
        <dbReference type="ARBA" id="ARBA00022824"/>
    </source>
</evidence>
<evidence type="ECO:0000256" key="8">
    <source>
        <dbReference type="ARBA" id="ARBA00022840"/>
    </source>
</evidence>
<evidence type="ECO:0000256" key="13">
    <source>
        <dbReference type="ARBA" id="ARBA00023212"/>
    </source>
</evidence>
<dbReference type="GO" id="GO:0003777">
    <property type="term" value="F:microtubule motor activity"/>
    <property type="evidence" value="ECO:0007669"/>
    <property type="project" value="InterPro"/>
</dbReference>
<feature type="transmembrane region" description="Helical" evidence="17">
    <location>
        <begin position="1539"/>
        <end position="1564"/>
    </location>
</feature>
<dbReference type="Pfam" id="PF00225">
    <property type="entry name" value="Kinesin"/>
    <property type="match status" value="1"/>
</dbReference>
<keyword evidence="3" id="KW-0963">Cytoplasm</keyword>